<dbReference type="EMBL" id="CP000815">
    <property type="protein sequence ID" value="ACB43245.1"/>
    <property type="molecule type" value="Genomic_DNA"/>
</dbReference>
<dbReference type="RefSeq" id="YP_002049455.1">
    <property type="nucleotide sequence ID" value="NC_011087.1"/>
</dbReference>
<reference evidence="1" key="2">
    <citation type="journal article" date="2008" name="Curr. Biol.">
        <title>Chromatophore genome sequence of Paulinella sheds light on acquisition of photosynthesis by eukaryotes.</title>
        <authorList>
            <person name="Nowack E.C.M."/>
            <person name="Melkonian M."/>
            <person name="Gloeckner G."/>
        </authorList>
    </citation>
    <scope>NUCLEOTIDE SEQUENCE [LARGE SCALE GENOMIC DNA]</scope>
</reference>
<organism evidence="1">
    <name type="scientific">Paulinella chromatophora</name>
    <dbReference type="NCBI Taxonomy" id="39717"/>
    <lineage>
        <taxon>Eukaryota</taxon>
        <taxon>Sar</taxon>
        <taxon>Rhizaria</taxon>
        <taxon>Cercozoa</taxon>
        <taxon>Imbricatea</taxon>
        <taxon>Silicofilosea</taxon>
        <taxon>Euglyphida</taxon>
        <taxon>Paulinellidae</taxon>
        <taxon>Paulinella</taxon>
    </lineage>
</organism>
<evidence type="ECO:0000313" key="1">
    <source>
        <dbReference type="EMBL" id="ACB43245.1"/>
    </source>
</evidence>
<keyword evidence="1" id="KW-0934">Plastid</keyword>
<evidence type="ECO:0008006" key="2">
    <source>
        <dbReference type="Google" id="ProtNLM"/>
    </source>
</evidence>
<name>B1X5M6_PAUCH</name>
<proteinExistence type="predicted"/>
<dbReference type="AlphaFoldDB" id="B1X5M6"/>
<dbReference type="Pfam" id="PF12049">
    <property type="entry name" value="DUF3531"/>
    <property type="match status" value="1"/>
</dbReference>
<dbReference type="GeneID" id="6481632"/>
<dbReference type="PANTHER" id="PTHR46737:SF2">
    <property type="entry name" value="OS02G0827600 PROTEIN"/>
    <property type="match status" value="1"/>
</dbReference>
<dbReference type="PANTHER" id="PTHR46737">
    <property type="entry name" value="OS02G0827600 PROTEIN"/>
    <property type="match status" value="1"/>
</dbReference>
<geneLocation type="organellar chromatophore" evidence="1"/>
<sequence length="149" mass="17539">MEVRFRDFNSFNCWIWMRCAQPVQDNEMNYINTLLDSWFMLGRMGAYNAENFQVHEQGYDLSWMNYDNEVSNESSSIVMNSMSQPEYNGKWIRYWVDFGDTDGIALDLLINAIRNLDDNIVEILELVIGGVNEDWEVEDSSENLLPFHN</sequence>
<dbReference type="InterPro" id="IPR021920">
    <property type="entry name" value="DUF3531"/>
</dbReference>
<protein>
    <recommendedName>
        <fullName evidence="2">DUF3531 domain-containing protein</fullName>
    </recommendedName>
</protein>
<reference evidence="1" key="1">
    <citation type="submission" date="2007-08" db="EMBL/GenBank/DDBJ databases">
        <authorList>
            <person name="Gloeckner G."/>
            <person name="Nowack E."/>
            <person name="Melkonian M."/>
        </authorList>
    </citation>
    <scope>NUCLEOTIDE SEQUENCE</scope>
</reference>
<gene>
    <name evidence="1" type="ordered locus">PCC_0835</name>
</gene>
<accession>B1X5M6</accession>